<dbReference type="AlphaFoldDB" id="A0A1I7WNL4"/>
<accession>A0A1I7WNL4</accession>
<dbReference type="Proteomes" id="UP000095283">
    <property type="component" value="Unplaced"/>
</dbReference>
<feature type="region of interest" description="Disordered" evidence="1">
    <location>
        <begin position="45"/>
        <end position="65"/>
    </location>
</feature>
<evidence type="ECO:0000313" key="3">
    <source>
        <dbReference type="WBParaSite" id="Hba_06738"/>
    </source>
</evidence>
<sequence>MKKVPSLCHGRLIERIIISKKEVRRITKETYHGLRSYIDDNMSGSTVDYRSSDIEPHAKHPEEIR</sequence>
<proteinExistence type="predicted"/>
<organism evidence="2 3">
    <name type="scientific">Heterorhabditis bacteriophora</name>
    <name type="common">Entomopathogenic nematode worm</name>
    <dbReference type="NCBI Taxonomy" id="37862"/>
    <lineage>
        <taxon>Eukaryota</taxon>
        <taxon>Metazoa</taxon>
        <taxon>Ecdysozoa</taxon>
        <taxon>Nematoda</taxon>
        <taxon>Chromadorea</taxon>
        <taxon>Rhabditida</taxon>
        <taxon>Rhabditina</taxon>
        <taxon>Rhabditomorpha</taxon>
        <taxon>Strongyloidea</taxon>
        <taxon>Heterorhabditidae</taxon>
        <taxon>Heterorhabditis</taxon>
    </lineage>
</organism>
<name>A0A1I7WNL4_HETBA</name>
<evidence type="ECO:0000313" key="2">
    <source>
        <dbReference type="Proteomes" id="UP000095283"/>
    </source>
</evidence>
<evidence type="ECO:0000256" key="1">
    <source>
        <dbReference type="SAM" id="MobiDB-lite"/>
    </source>
</evidence>
<dbReference type="WBParaSite" id="Hba_06738">
    <property type="protein sequence ID" value="Hba_06738"/>
    <property type="gene ID" value="Hba_06738"/>
</dbReference>
<protein>
    <submittedName>
        <fullName evidence="3">30S ribosomal protein S17</fullName>
    </submittedName>
</protein>
<keyword evidence="2" id="KW-1185">Reference proteome</keyword>
<reference evidence="3" key="1">
    <citation type="submission" date="2016-11" db="UniProtKB">
        <authorList>
            <consortium name="WormBaseParasite"/>
        </authorList>
    </citation>
    <scope>IDENTIFICATION</scope>
</reference>
<feature type="compositionally biased region" description="Basic and acidic residues" evidence="1">
    <location>
        <begin position="50"/>
        <end position="65"/>
    </location>
</feature>